<evidence type="ECO:0000256" key="2">
    <source>
        <dbReference type="ARBA" id="ARBA00023136"/>
    </source>
</evidence>
<accession>A0A1A6C158</accession>
<dbReference type="PROSITE" id="PS51123">
    <property type="entry name" value="OMPA_2"/>
    <property type="match status" value="1"/>
</dbReference>
<evidence type="ECO:0000256" key="1">
    <source>
        <dbReference type="ARBA" id="ARBA00004442"/>
    </source>
</evidence>
<dbReference type="InterPro" id="IPR036737">
    <property type="entry name" value="OmpA-like_sf"/>
</dbReference>
<feature type="domain" description="OmpA-like" evidence="5">
    <location>
        <begin position="100"/>
        <end position="217"/>
    </location>
</feature>
<evidence type="ECO:0000313" key="7">
    <source>
        <dbReference type="Proteomes" id="UP000029273"/>
    </source>
</evidence>
<dbReference type="InterPro" id="IPR006665">
    <property type="entry name" value="OmpA-like"/>
</dbReference>
<dbReference type="Gene3D" id="3.30.1330.60">
    <property type="entry name" value="OmpA-like domain"/>
    <property type="match status" value="1"/>
</dbReference>
<comment type="subcellular location">
    <subcellularLocation>
        <location evidence="1">Cell outer membrane</location>
    </subcellularLocation>
</comment>
<proteinExistence type="predicted"/>
<dbReference type="SUPFAM" id="SSF103088">
    <property type="entry name" value="OmpA-like"/>
    <property type="match status" value="1"/>
</dbReference>
<keyword evidence="3" id="KW-0998">Cell outer membrane</keyword>
<dbReference type="RefSeq" id="WP_082954644.1">
    <property type="nucleotide sequence ID" value="NZ_JQSG02000006.1"/>
</dbReference>
<dbReference type="InterPro" id="IPR006664">
    <property type="entry name" value="OMP_bac"/>
</dbReference>
<evidence type="ECO:0000313" key="6">
    <source>
        <dbReference type="EMBL" id="OBS08284.1"/>
    </source>
</evidence>
<keyword evidence="7" id="KW-1185">Reference proteome</keyword>
<dbReference type="GO" id="GO:0009279">
    <property type="term" value="C:cell outer membrane"/>
    <property type="evidence" value="ECO:0007669"/>
    <property type="project" value="UniProtKB-SubCell"/>
</dbReference>
<dbReference type="PRINTS" id="PR01023">
    <property type="entry name" value="NAFLGMOTY"/>
</dbReference>
<keyword evidence="2 4" id="KW-0472">Membrane</keyword>
<dbReference type="PANTHER" id="PTHR30329:SF21">
    <property type="entry name" value="LIPOPROTEIN YIAD-RELATED"/>
    <property type="match status" value="1"/>
</dbReference>
<reference evidence="6 7" key="1">
    <citation type="journal article" date="2014" name="Genome Announc.">
        <title>Draft Genome Sequence of the Iron-Oxidizing, Acidophilic, and Halotolerant 'Thiobacillus prosperus' Type Strain DSM 5130.</title>
        <authorList>
            <person name="Ossandon F.J."/>
            <person name="Cardenas J.P."/>
            <person name="Corbett M."/>
            <person name="Quatrini R."/>
            <person name="Holmes D.S."/>
            <person name="Watkin E."/>
        </authorList>
    </citation>
    <scope>NUCLEOTIDE SEQUENCE [LARGE SCALE GENOMIC DNA]</scope>
    <source>
        <strain evidence="6 7">DSM 5130</strain>
    </source>
</reference>
<gene>
    <name evidence="6" type="ORF">Thpro_022534</name>
</gene>
<name>A0A1A6C158_9GAMM</name>
<dbReference type="PROSITE" id="PS51257">
    <property type="entry name" value="PROKAR_LIPOPROTEIN"/>
    <property type="match status" value="1"/>
</dbReference>
<dbReference type="PANTHER" id="PTHR30329">
    <property type="entry name" value="STATOR ELEMENT OF FLAGELLAR MOTOR COMPLEX"/>
    <property type="match status" value="1"/>
</dbReference>
<dbReference type="Proteomes" id="UP000029273">
    <property type="component" value="Unassembled WGS sequence"/>
</dbReference>
<dbReference type="Pfam" id="PF00691">
    <property type="entry name" value="OmpA"/>
    <property type="match status" value="1"/>
</dbReference>
<organism evidence="6 7">
    <name type="scientific">Acidihalobacter prosperus</name>
    <dbReference type="NCBI Taxonomy" id="160660"/>
    <lineage>
        <taxon>Bacteria</taxon>
        <taxon>Pseudomonadati</taxon>
        <taxon>Pseudomonadota</taxon>
        <taxon>Gammaproteobacteria</taxon>
        <taxon>Chromatiales</taxon>
        <taxon>Ectothiorhodospiraceae</taxon>
        <taxon>Acidihalobacter</taxon>
    </lineage>
</organism>
<dbReference type="Pfam" id="PF13488">
    <property type="entry name" value="Gly-zipper_Omp"/>
    <property type="match status" value="1"/>
</dbReference>
<comment type="caution">
    <text evidence="6">The sequence shown here is derived from an EMBL/GenBank/DDBJ whole genome shotgun (WGS) entry which is preliminary data.</text>
</comment>
<dbReference type="STRING" id="160660.BJI67_15060"/>
<dbReference type="AlphaFoldDB" id="A0A1A6C158"/>
<evidence type="ECO:0000256" key="3">
    <source>
        <dbReference type="ARBA" id="ARBA00023237"/>
    </source>
</evidence>
<protein>
    <recommendedName>
        <fullName evidence="5">OmpA-like domain-containing protein</fullName>
    </recommendedName>
</protein>
<sequence length="222" mass="23180">MTLRRLVPVTAVMFTLGLAGCTTNPYTGQQEASRTAIGAGIGAVAGAILGNNLGKPGRNTALAATLGAIAGGSVGYYMDRQQAELRQQLQGTGVSVTRSGNNIILNMPGDITFATNQYQIASHFYPVLNSVVKVLLHYPKTAVDVAGYTDSTGTAAYNQQLSVKRAQSVADYLVAQGVQAQRLQAVGYGEANPIASNATAQGRAMNRRVTITLVPITQPPQG</sequence>
<dbReference type="EMBL" id="JQSG02000006">
    <property type="protein sequence ID" value="OBS08284.1"/>
    <property type="molecule type" value="Genomic_DNA"/>
</dbReference>
<evidence type="ECO:0000259" key="5">
    <source>
        <dbReference type="PROSITE" id="PS51123"/>
    </source>
</evidence>
<dbReference type="OrthoDB" id="9782229at2"/>
<dbReference type="CDD" id="cd07185">
    <property type="entry name" value="OmpA_C-like"/>
    <property type="match status" value="1"/>
</dbReference>
<dbReference type="PRINTS" id="PR01021">
    <property type="entry name" value="OMPADOMAIN"/>
</dbReference>
<dbReference type="InterPro" id="IPR039567">
    <property type="entry name" value="Gly-zipper"/>
</dbReference>
<dbReference type="InterPro" id="IPR050330">
    <property type="entry name" value="Bact_OuterMem_StrucFunc"/>
</dbReference>
<evidence type="ECO:0000256" key="4">
    <source>
        <dbReference type="PROSITE-ProRule" id="PRU00473"/>
    </source>
</evidence>